<evidence type="ECO:0000256" key="1">
    <source>
        <dbReference type="SAM" id="MobiDB-lite"/>
    </source>
</evidence>
<gene>
    <name evidence="2" type="ORF">VP01_2061g4</name>
</gene>
<evidence type="ECO:0000313" key="3">
    <source>
        <dbReference type="Proteomes" id="UP000037035"/>
    </source>
</evidence>
<feature type="region of interest" description="Disordered" evidence="1">
    <location>
        <begin position="1"/>
        <end position="31"/>
    </location>
</feature>
<dbReference type="EMBL" id="LAVV01006906">
    <property type="protein sequence ID" value="KNZ57834.1"/>
    <property type="molecule type" value="Genomic_DNA"/>
</dbReference>
<feature type="region of interest" description="Disordered" evidence="1">
    <location>
        <begin position="199"/>
        <end position="236"/>
    </location>
</feature>
<dbReference type="AlphaFoldDB" id="A0A0L6VAW8"/>
<accession>A0A0L6VAW8</accession>
<dbReference type="Proteomes" id="UP000037035">
    <property type="component" value="Unassembled WGS sequence"/>
</dbReference>
<reference evidence="2 3" key="1">
    <citation type="submission" date="2015-08" db="EMBL/GenBank/DDBJ databases">
        <title>Next Generation Sequencing and Analysis of the Genome of Puccinia sorghi L Schw, the Causal Agent of Maize Common Rust.</title>
        <authorList>
            <person name="Rochi L."/>
            <person name="Burguener G."/>
            <person name="Darino M."/>
            <person name="Turjanski A."/>
            <person name="Kreff E."/>
            <person name="Dieguez M.J."/>
            <person name="Sacco F."/>
        </authorList>
    </citation>
    <scope>NUCLEOTIDE SEQUENCE [LARGE SCALE GENOMIC DNA]</scope>
    <source>
        <strain evidence="2 3">RO10H11247</strain>
    </source>
</reference>
<name>A0A0L6VAW8_9BASI</name>
<organism evidence="2 3">
    <name type="scientific">Puccinia sorghi</name>
    <dbReference type="NCBI Taxonomy" id="27349"/>
    <lineage>
        <taxon>Eukaryota</taxon>
        <taxon>Fungi</taxon>
        <taxon>Dikarya</taxon>
        <taxon>Basidiomycota</taxon>
        <taxon>Pucciniomycotina</taxon>
        <taxon>Pucciniomycetes</taxon>
        <taxon>Pucciniales</taxon>
        <taxon>Pucciniaceae</taxon>
        <taxon>Puccinia</taxon>
    </lineage>
</organism>
<proteinExistence type="predicted"/>
<dbReference type="OrthoDB" id="2507810at2759"/>
<sequence length="236" mass="26022">MNGTSRTDNPLRFPFSGHHRSNSLSGLVRRKSNRMKSSGLAIPGFNTISATCNPLALASAISREQAPAEPPMSQDPPSSREVRLSHRHSMTHNIRNPGSSQVPQPALFHINTLPIIQPRTTSPWSSMYDLDRRSFRVNLQNPRQQVTSLLALSSVPRPLSPCFDEERENSASVISAATRSAIEEEAIQAAIAASLLPEHHRHQHHQPTTTSSHLRHWADTRHSHPASHSPAALPLS</sequence>
<dbReference type="VEuPathDB" id="FungiDB:VP01_2061g4"/>
<protein>
    <submittedName>
        <fullName evidence="2">Uncharacterized protein</fullName>
    </submittedName>
</protein>
<feature type="region of interest" description="Disordered" evidence="1">
    <location>
        <begin position="63"/>
        <end position="82"/>
    </location>
</feature>
<keyword evidence="3" id="KW-1185">Reference proteome</keyword>
<evidence type="ECO:0000313" key="2">
    <source>
        <dbReference type="EMBL" id="KNZ57834.1"/>
    </source>
</evidence>
<comment type="caution">
    <text evidence="2">The sequence shown here is derived from an EMBL/GenBank/DDBJ whole genome shotgun (WGS) entry which is preliminary data.</text>
</comment>